<accession>A0A7S2P5S0</accession>
<evidence type="ECO:0000256" key="1">
    <source>
        <dbReference type="SAM" id="MobiDB-lite"/>
    </source>
</evidence>
<gene>
    <name evidence="2" type="ORF">LDAN0321_LOCUS9743</name>
</gene>
<feature type="region of interest" description="Disordered" evidence="1">
    <location>
        <begin position="77"/>
        <end position="99"/>
    </location>
</feature>
<organism evidence="2">
    <name type="scientific">Leptocylindrus danicus</name>
    <dbReference type="NCBI Taxonomy" id="163516"/>
    <lineage>
        <taxon>Eukaryota</taxon>
        <taxon>Sar</taxon>
        <taxon>Stramenopiles</taxon>
        <taxon>Ochrophyta</taxon>
        <taxon>Bacillariophyta</taxon>
        <taxon>Coscinodiscophyceae</taxon>
        <taxon>Chaetocerotophycidae</taxon>
        <taxon>Leptocylindrales</taxon>
        <taxon>Leptocylindraceae</taxon>
        <taxon>Leptocylindrus</taxon>
    </lineage>
</organism>
<dbReference type="Gene3D" id="3.30.450.30">
    <property type="entry name" value="Dynein light chain 2a, cytoplasmic"/>
    <property type="match status" value="1"/>
</dbReference>
<proteinExistence type="predicted"/>
<name>A0A7S2P5S0_9STRA</name>
<reference evidence="2" key="1">
    <citation type="submission" date="2021-01" db="EMBL/GenBank/DDBJ databases">
        <authorList>
            <person name="Corre E."/>
            <person name="Pelletier E."/>
            <person name="Niang G."/>
            <person name="Scheremetjew M."/>
            <person name="Finn R."/>
            <person name="Kale V."/>
            <person name="Holt S."/>
            <person name="Cochrane G."/>
            <person name="Meng A."/>
            <person name="Brown T."/>
            <person name="Cohen L."/>
        </authorList>
    </citation>
    <scope>NUCLEOTIDE SEQUENCE</scope>
    <source>
        <strain evidence="2">B650</strain>
    </source>
</reference>
<evidence type="ECO:0000313" key="2">
    <source>
        <dbReference type="EMBL" id="CAD9579017.1"/>
    </source>
</evidence>
<evidence type="ECO:0008006" key="3">
    <source>
        <dbReference type="Google" id="ProtNLM"/>
    </source>
</evidence>
<dbReference type="AlphaFoldDB" id="A0A7S2P5S0"/>
<dbReference type="EMBL" id="HBGY01015031">
    <property type="protein sequence ID" value="CAD9579017.1"/>
    <property type="molecule type" value="Transcribed_RNA"/>
</dbReference>
<sequence length="189" mass="19625">MIRARRIPPLLNRVLGDGITTALLLTGDGELLGSATLEGENISEVKLDTPSLGALVAEVARDYIRAGTDLLTQNQPIVTSNSNISSPSSSGTKKTAGGGNNNQDGLQCLLLELEDQLIGLSMCTTSNNRTWYVVAVGNSREVEMGLMRTRLTALQGYICEAMQGIGNMGGDNAGSMQGGVGAVATAGVK</sequence>
<protein>
    <recommendedName>
        <fullName evidence="3">Roadblock/LAMTOR2 domain-containing protein</fullName>
    </recommendedName>
</protein>
<feature type="compositionally biased region" description="Low complexity" evidence="1">
    <location>
        <begin position="79"/>
        <end position="99"/>
    </location>
</feature>